<dbReference type="Proteomes" id="UP000664771">
    <property type="component" value="Unassembled WGS sequence"/>
</dbReference>
<name>A0ABS3LXQ5_9PROT</name>
<sequence>MSRRPVTAKKSATPLPDFVLEIRERAAQGHVLDQVRWGDILLSDQYGPRDPEQGREWYAIAAGAGYAPAHNMLGRCHHFGWGCPVDLAEAVSSYRAAADLGDLWGCYNLGIMTMRGLGCPTDLERALFLFRRAADRGHAKSMNLVGRFTEEGWHTPRDPAVAIQWYRRSAEGGDYRGQHNYATALLEMGRREDALTWWRRAVEEATSDILLAMEKRLRSLGAAGDLALLERACTRLGALGVAADQ</sequence>
<keyword evidence="2" id="KW-1185">Reference proteome</keyword>
<evidence type="ECO:0000313" key="1">
    <source>
        <dbReference type="EMBL" id="MBO1360684.1"/>
    </source>
</evidence>
<evidence type="ECO:0000313" key="2">
    <source>
        <dbReference type="Proteomes" id="UP000664771"/>
    </source>
</evidence>
<gene>
    <name evidence="1" type="ORF">J2D73_12885</name>
</gene>
<dbReference type="InterPro" id="IPR011990">
    <property type="entry name" value="TPR-like_helical_dom_sf"/>
</dbReference>
<dbReference type="Gene3D" id="1.25.40.10">
    <property type="entry name" value="Tetratricopeptide repeat domain"/>
    <property type="match status" value="1"/>
</dbReference>
<accession>A0ABS3LXQ5</accession>
<dbReference type="InterPro" id="IPR006597">
    <property type="entry name" value="Sel1-like"/>
</dbReference>
<proteinExistence type="predicted"/>
<dbReference type="RefSeq" id="WP_207881939.1">
    <property type="nucleotide sequence ID" value="NZ_JAFVMF010000013.1"/>
</dbReference>
<protein>
    <submittedName>
        <fullName evidence="1">Sel1 repeat family protein</fullName>
    </submittedName>
</protein>
<dbReference type="SMART" id="SM00671">
    <property type="entry name" value="SEL1"/>
    <property type="match status" value="4"/>
</dbReference>
<reference evidence="1 2" key="1">
    <citation type="submission" date="2021-03" db="EMBL/GenBank/DDBJ databases">
        <title>The complete genome sequence of Acetobacter sacchari TBRC 11175.</title>
        <authorList>
            <person name="Charoenyingcharoen P."/>
            <person name="Yukphan P."/>
        </authorList>
    </citation>
    <scope>NUCLEOTIDE SEQUENCE [LARGE SCALE GENOMIC DNA]</scope>
    <source>
        <strain evidence="1 2">TBRC 11175</strain>
    </source>
</reference>
<organism evidence="1 2">
    <name type="scientific">Acetobacter sacchari</name>
    <dbReference type="NCBI Taxonomy" id="2661687"/>
    <lineage>
        <taxon>Bacteria</taxon>
        <taxon>Pseudomonadati</taxon>
        <taxon>Pseudomonadota</taxon>
        <taxon>Alphaproteobacteria</taxon>
        <taxon>Acetobacterales</taxon>
        <taxon>Acetobacteraceae</taxon>
        <taxon>Acetobacter</taxon>
    </lineage>
</organism>
<dbReference type="InterPro" id="IPR052945">
    <property type="entry name" value="Mitotic_Regulator"/>
</dbReference>
<dbReference type="PANTHER" id="PTHR43628:SF1">
    <property type="entry name" value="CHITIN SYNTHASE REGULATORY FACTOR 2-RELATED"/>
    <property type="match status" value="1"/>
</dbReference>
<comment type="caution">
    <text evidence="1">The sequence shown here is derived from an EMBL/GenBank/DDBJ whole genome shotgun (WGS) entry which is preliminary data.</text>
</comment>
<dbReference type="SUPFAM" id="SSF81901">
    <property type="entry name" value="HCP-like"/>
    <property type="match status" value="1"/>
</dbReference>
<dbReference type="PANTHER" id="PTHR43628">
    <property type="entry name" value="ACTIVATOR OF C KINASE PROTEIN 1-RELATED"/>
    <property type="match status" value="1"/>
</dbReference>
<dbReference type="EMBL" id="JAFVMF010000013">
    <property type="protein sequence ID" value="MBO1360684.1"/>
    <property type="molecule type" value="Genomic_DNA"/>
</dbReference>
<dbReference type="Pfam" id="PF08238">
    <property type="entry name" value="Sel1"/>
    <property type="match status" value="4"/>
</dbReference>